<reference evidence="1 2" key="1">
    <citation type="submission" date="2018-07" db="EMBL/GenBank/DDBJ databases">
        <title>Genome assembly of strain KB82.</title>
        <authorList>
            <person name="Kukolya J."/>
            <person name="Horvath B."/>
            <person name="Nagy I."/>
            <person name="Toth A."/>
        </authorList>
    </citation>
    <scope>NUCLEOTIDE SEQUENCE [LARGE SCALE GENOMIC DNA]</scope>
    <source>
        <strain evidence="1 2">Kb82</strain>
    </source>
</reference>
<dbReference type="EMBL" id="PRDM01000001">
    <property type="protein sequence ID" value="MBE8724733.1"/>
    <property type="molecule type" value="Genomic_DNA"/>
</dbReference>
<evidence type="ECO:0000313" key="1">
    <source>
        <dbReference type="EMBL" id="MBE8724733.1"/>
    </source>
</evidence>
<name>A0ABR9TH97_9FLAO</name>
<dbReference type="RefSeq" id="WP_193845708.1">
    <property type="nucleotide sequence ID" value="NZ_PRDM01000001.1"/>
</dbReference>
<accession>A0ABR9TH97</accession>
<protein>
    <submittedName>
        <fullName evidence="1">Uncharacterized protein</fullName>
    </submittedName>
</protein>
<proteinExistence type="predicted"/>
<sequence length="155" mass="17858">MENKITIPEPCNQNWNSMTPNKNGRFCDSCSKTVIDFTKMKNLEIHDYLIKNSGKESICGHFKINQIENQNNAKYSNLRDRISKIRIKPIKKAALFSLSFLFTLTSCMGKAVAYQEPAAIDNDTIKDNEIINKERDTLQQNDSIKKEIIQIKENK</sequence>
<evidence type="ECO:0000313" key="2">
    <source>
        <dbReference type="Proteomes" id="UP000640614"/>
    </source>
</evidence>
<comment type="caution">
    <text evidence="1">The sequence shown here is derived from an EMBL/GenBank/DDBJ whole genome shotgun (WGS) entry which is preliminary data.</text>
</comment>
<organism evidence="1 2">
    <name type="scientific">Flavobacterium hungaricum</name>
    <dbReference type="NCBI Taxonomy" id="2082725"/>
    <lineage>
        <taxon>Bacteria</taxon>
        <taxon>Pseudomonadati</taxon>
        <taxon>Bacteroidota</taxon>
        <taxon>Flavobacteriia</taxon>
        <taxon>Flavobacteriales</taxon>
        <taxon>Flavobacteriaceae</taxon>
        <taxon>Flavobacterium</taxon>
    </lineage>
</organism>
<gene>
    <name evidence="1" type="ORF">C4F50_07190</name>
</gene>
<keyword evidence="2" id="KW-1185">Reference proteome</keyword>
<dbReference type="Proteomes" id="UP000640614">
    <property type="component" value="Unassembled WGS sequence"/>
</dbReference>